<dbReference type="EMBL" id="DVMJ01000107">
    <property type="protein sequence ID" value="HIU14698.1"/>
    <property type="molecule type" value="Genomic_DNA"/>
</dbReference>
<dbReference type="AlphaFoldDB" id="A0A9D1L0J5"/>
<keyword evidence="4 9" id="KW-0812">Transmembrane</keyword>
<evidence type="ECO:0000256" key="1">
    <source>
        <dbReference type="ARBA" id="ARBA00004651"/>
    </source>
</evidence>
<keyword evidence="7 9" id="KW-1133">Transmembrane helix</keyword>
<feature type="transmembrane region" description="Helical" evidence="9">
    <location>
        <begin position="250"/>
        <end position="271"/>
    </location>
</feature>
<evidence type="ECO:0000259" key="11">
    <source>
        <dbReference type="PROSITE" id="PS50929"/>
    </source>
</evidence>
<dbReference type="GO" id="GO:0034040">
    <property type="term" value="F:ATPase-coupled lipid transmembrane transporter activity"/>
    <property type="evidence" value="ECO:0007669"/>
    <property type="project" value="TreeGrafter"/>
</dbReference>
<name>A0A9D1L0J5_9FIRM</name>
<dbReference type="SUPFAM" id="SSF52540">
    <property type="entry name" value="P-loop containing nucleoside triphosphate hydrolases"/>
    <property type="match status" value="1"/>
</dbReference>
<evidence type="ECO:0000256" key="6">
    <source>
        <dbReference type="ARBA" id="ARBA00022840"/>
    </source>
</evidence>
<dbReference type="Pfam" id="PF00664">
    <property type="entry name" value="ABC_membrane"/>
    <property type="match status" value="1"/>
</dbReference>
<feature type="transmembrane region" description="Helical" evidence="9">
    <location>
        <begin position="142"/>
        <end position="158"/>
    </location>
</feature>
<feature type="transmembrane region" description="Helical" evidence="9">
    <location>
        <begin position="283"/>
        <end position="302"/>
    </location>
</feature>
<protein>
    <submittedName>
        <fullName evidence="12">ABC transporter ATP-binding protein</fullName>
    </submittedName>
</protein>
<dbReference type="GO" id="GO:0016887">
    <property type="term" value="F:ATP hydrolysis activity"/>
    <property type="evidence" value="ECO:0007669"/>
    <property type="project" value="InterPro"/>
</dbReference>
<dbReference type="SMART" id="SM00382">
    <property type="entry name" value="AAA"/>
    <property type="match status" value="1"/>
</dbReference>
<dbReference type="Gene3D" id="3.40.50.300">
    <property type="entry name" value="P-loop containing nucleotide triphosphate hydrolases"/>
    <property type="match status" value="1"/>
</dbReference>
<dbReference type="InterPro" id="IPR017871">
    <property type="entry name" value="ABC_transporter-like_CS"/>
</dbReference>
<keyword evidence="6 12" id="KW-0067">ATP-binding</keyword>
<dbReference type="PROSITE" id="PS00211">
    <property type="entry name" value="ABC_TRANSPORTER_1"/>
    <property type="match status" value="1"/>
</dbReference>
<evidence type="ECO:0000256" key="3">
    <source>
        <dbReference type="ARBA" id="ARBA00022475"/>
    </source>
</evidence>
<feature type="domain" description="ABC transmembrane type-1" evidence="11">
    <location>
        <begin position="20"/>
        <end position="273"/>
    </location>
</feature>
<dbReference type="Gene3D" id="1.20.1560.10">
    <property type="entry name" value="ABC transporter type 1, transmembrane domain"/>
    <property type="match status" value="1"/>
</dbReference>
<evidence type="ECO:0000256" key="5">
    <source>
        <dbReference type="ARBA" id="ARBA00022741"/>
    </source>
</evidence>
<dbReference type="Proteomes" id="UP000824175">
    <property type="component" value="Unassembled WGS sequence"/>
</dbReference>
<dbReference type="GO" id="GO:0005886">
    <property type="term" value="C:plasma membrane"/>
    <property type="evidence" value="ECO:0007669"/>
    <property type="project" value="UniProtKB-SubCell"/>
</dbReference>
<reference evidence="12" key="1">
    <citation type="submission" date="2020-10" db="EMBL/GenBank/DDBJ databases">
        <authorList>
            <person name="Gilroy R."/>
        </authorList>
    </citation>
    <scope>NUCLEOTIDE SEQUENCE</scope>
    <source>
        <strain evidence="12">CHK195-11698</strain>
    </source>
</reference>
<dbReference type="GO" id="GO:0140359">
    <property type="term" value="F:ABC-type transporter activity"/>
    <property type="evidence" value="ECO:0007669"/>
    <property type="project" value="InterPro"/>
</dbReference>
<evidence type="ECO:0000256" key="2">
    <source>
        <dbReference type="ARBA" id="ARBA00022448"/>
    </source>
</evidence>
<comment type="caution">
    <text evidence="12">The sequence shown here is derived from an EMBL/GenBank/DDBJ whole genome shotgun (WGS) entry which is preliminary data.</text>
</comment>
<dbReference type="SUPFAM" id="SSF90123">
    <property type="entry name" value="ABC transporter transmembrane region"/>
    <property type="match status" value="1"/>
</dbReference>
<evidence type="ECO:0000256" key="8">
    <source>
        <dbReference type="ARBA" id="ARBA00023136"/>
    </source>
</evidence>
<feature type="transmembrane region" description="Helical" evidence="9">
    <location>
        <begin position="164"/>
        <end position="182"/>
    </location>
</feature>
<dbReference type="InterPro" id="IPR011527">
    <property type="entry name" value="ABC1_TM_dom"/>
</dbReference>
<dbReference type="InterPro" id="IPR003439">
    <property type="entry name" value="ABC_transporter-like_ATP-bd"/>
</dbReference>
<dbReference type="GO" id="GO:0005524">
    <property type="term" value="F:ATP binding"/>
    <property type="evidence" value="ECO:0007669"/>
    <property type="project" value="UniProtKB-KW"/>
</dbReference>
<evidence type="ECO:0000256" key="7">
    <source>
        <dbReference type="ARBA" id="ARBA00022989"/>
    </source>
</evidence>
<dbReference type="InterPro" id="IPR003593">
    <property type="entry name" value="AAA+_ATPase"/>
</dbReference>
<feature type="transmembrane region" description="Helical" evidence="9">
    <location>
        <begin position="63"/>
        <end position="88"/>
    </location>
</feature>
<sequence>MSVLKSLFVFAGRHRYLTMLSLFLSMLSGLLFVLPFVMTWAVIQVLWQHGLQQAAYDQALSYGWFALASALGGILIYVLSLFCSHLAAFRIASNMRKAALQHMAQLPLGYFMEQGSGKLRKVIDEAAASTETYLAHQLPDSVQLLTTLIVILICLFLFDWRMGVATLMGVILAMLNMLKMIGPGLADAMKAYQDALEKMSNEAVEYVRGIPVVKTFQQTVFSFERFHAAIKNYEKFALGYTRQMRLPMTCFSTIVNALFIFIVGCLFLLLTSGLDVQGLFPDFMFYLILSPLVALTTNKMMFASENTMMAKDGLTRIQEILATSPLHEPDAPASPQGFEITFDHVSFTYPNSQQEVLHDISLTIPEGMTVAFVGHSGGGKSTLVSLIPRFYDVSRGSIRIGGVDIRQMDEATRMDLMSFVFQDAHLLNKSIADNVRMGYDVSDQEILQALKDAQCEEMIDAFPEGVKTLIGAKGVYLSGGERQRICLARAFVKKAPILLLDEATAYADSDNEQAMQKALKRLAKGKTTIMIAHRLSTIVNVDRIYVLDQGRIIESGRHAELISQNGQYAAMWKSYQESIDWKVGDEHA</sequence>
<evidence type="ECO:0000313" key="12">
    <source>
        <dbReference type="EMBL" id="HIU14698.1"/>
    </source>
</evidence>
<keyword evidence="5" id="KW-0547">Nucleotide-binding</keyword>
<dbReference type="PROSITE" id="PS50929">
    <property type="entry name" value="ABC_TM1F"/>
    <property type="match status" value="1"/>
</dbReference>
<proteinExistence type="predicted"/>
<dbReference type="PANTHER" id="PTHR24221:SF397">
    <property type="entry name" value="ABC TRANSPORTER, ATP-BINDING TRANSMEMBRANE PROTEIN"/>
    <property type="match status" value="1"/>
</dbReference>
<evidence type="ECO:0000259" key="10">
    <source>
        <dbReference type="PROSITE" id="PS50893"/>
    </source>
</evidence>
<dbReference type="InterPro" id="IPR036640">
    <property type="entry name" value="ABC1_TM_sf"/>
</dbReference>
<evidence type="ECO:0000313" key="13">
    <source>
        <dbReference type="Proteomes" id="UP000824175"/>
    </source>
</evidence>
<reference evidence="12" key="2">
    <citation type="journal article" date="2021" name="PeerJ">
        <title>Extensive microbial diversity within the chicken gut microbiome revealed by metagenomics and culture.</title>
        <authorList>
            <person name="Gilroy R."/>
            <person name="Ravi A."/>
            <person name="Getino M."/>
            <person name="Pursley I."/>
            <person name="Horton D.L."/>
            <person name="Alikhan N.F."/>
            <person name="Baker D."/>
            <person name="Gharbi K."/>
            <person name="Hall N."/>
            <person name="Watson M."/>
            <person name="Adriaenssens E.M."/>
            <person name="Foster-Nyarko E."/>
            <person name="Jarju S."/>
            <person name="Secka A."/>
            <person name="Antonio M."/>
            <person name="Oren A."/>
            <person name="Chaudhuri R.R."/>
            <person name="La Ragione R."/>
            <person name="Hildebrand F."/>
            <person name="Pallen M.J."/>
        </authorList>
    </citation>
    <scope>NUCLEOTIDE SEQUENCE</scope>
    <source>
        <strain evidence="12">CHK195-11698</strain>
    </source>
</reference>
<dbReference type="Pfam" id="PF00005">
    <property type="entry name" value="ABC_tran"/>
    <property type="match status" value="1"/>
</dbReference>
<comment type="subcellular location">
    <subcellularLocation>
        <location evidence="1">Cell membrane</location>
        <topology evidence="1">Multi-pass membrane protein</topology>
    </subcellularLocation>
</comment>
<dbReference type="InterPro" id="IPR039421">
    <property type="entry name" value="Type_1_exporter"/>
</dbReference>
<dbReference type="PROSITE" id="PS50893">
    <property type="entry name" value="ABC_TRANSPORTER_2"/>
    <property type="match status" value="1"/>
</dbReference>
<evidence type="ECO:0000256" key="9">
    <source>
        <dbReference type="SAM" id="Phobius"/>
    </source>
</evidence>
<dbReference type="InterPro" id="IPR027417">
    <property type="entry name" value="P-loop_NTPase"/>
</dbReference>
<dbReference type="CDD" id="cd07346">
    <property type="entry name" value="ABC_6TM_exporters"/>
    <property type="match status" value="1"/>
</dbReference>
<dbReference type="FunFam" id="3.40.50.300:FF:000221">
    <property type="entry name" value="Multidrug ABC transporter ATP-binding protein"/>
    <property type="match status" value="1"/>
</dbReference>
<keyword evidence="8 9" id="KW-0472">Membrane</keyword>
<organism evidence="12 13">
    <name type="scientific">Candidatus Fimiplasma intestinipullorum</name>
    <dbReference type="NCBI Taxonomy" id="2840825"/>
    <lineage>
        <taxon>Bacteria</taxon>
        <taxon>Bacillati</taxon>
        <taxon>Bacillota</taxon>
        <taxon>Clostridia</taxon>
        <taxon>Eubacteriales</taxon>
        <taxon>Candidatus Fimiplasma</taxon>
    </lineage>
</organism>
<evidence type="ECO:0000256" key="4">
    <source>
        <dbReference type="ARBA" id="ARBA00022692"/>
    </source>
</evidence>
<keyword evidence="2" id="KW-0813">Transport</keyword>
<gene>
    <name evidence="12" type="ORF">IAD15_11640</name>
</gene>
<dbReference type="PANTHER" id="PTHR24221">
    <property type="entry name" value="ATP-BINDING CASSETTE SUB-FAMILY B"/>
    <property type="match status" value="1"/>
</dbReference>
<feature type="domain" description="ABC transporter" evidence="10">
    <location>
        <begin position="340"/>
        <end position="574"/>
    </location>
</feature>
<feature type="transmembrane region" description="Helical" evidence="9">
    <location>
        <begin position="20"/>
        <end position="43"/>
    </location>
</feature>
<accession>A0A9D1L0J5</accession>
<keyword evidence="3" id="KW-1003">Cell membrane</keyword>